<feature type="compositionally biased region" description="Polar residues" evidence="1">
    <location>
        <begin position="1062"/>
        <end position="1086"/>
    </location>
</feature>
<feature type="compositionally biased region" description="Polar residues" evidence="1">
    <location>
        <begin position="606"/>
        <end position="629"/>
    </location>
</feature>
<dbReference type="AlphaFoldDB" id="A0A9P4JST3"/>
<feature type="compositionally biased region" description="Polar residues" evidence="1">
    <location>
        <begin position="53"/>
        <end position="62"/>
    </location>
</feature>
<feature type="region of interest" description="Disordered" evidence="1">
    <location>
        <begin position="226"/>
        <end position="247"/>
    </location>
</feature>
<protein>
    <recommendedName>
        <fullName evidence="4">AGC-kinase C-terminal domain-containing protein</fullName>
    </recommendedName>
</protein>
<evidence type="ECO:0008006" key="4">
    <source>
        <dbReference type="Google" id="ProtNLM"/>
    </source>
</evidence>
<feature type="region of interest" description="Disordered" evidence="1">
    <location>
        <begin position="976"/>
        <end position="1000"/>
    </location>
</feature>
<feature type="region of interest" description="Disordered" evidence="1">
    <location>
        <begin position="606"/>
        <end position="630"/>
    </location>
</feature>
<dbReference type="EMBL" id="ML993874">
    <property type="protein sequence ID" value="KAF2204520.1"/>
    <property type="molecule type" value="Genomic_DNA"/>
</dbReference>
<feature type="compositionally biased region" description="Polar residues" evidence="1">
    <location>
        <begin position="168"/>
        <end position="178"/>
    </location>
</feature>
<feature type="compositionally biased region" description="Low complexity" evidence="1">
    <location>
        <begin position="18"/>
        <end position="28"/>
    </location>
</feature>
<feature type="compositionally biased region" description="Low complexity" evidence="1">
    <location>
        <begin position="179"/>
        <end position="190"/>
    </location>
</feature>
<accession>A0A9P4JST3</accession>
<feature type="region of interest" description="Disordered" evidence="1">
    <location>
        <begin position="784"/>
        <end position="823"/>
    </location>
</feature>
<organism evidence="2 3">
    <name type="scientific">Delitschia confertaspora ATCC 74209</name>
    <dbReference type="NCBI Taxonomy" id="1513339"/>
    <lineage>
        <taxon>Eukaryota</taxon>
        <taxon>Fungi</taxon>
        <taxon>Dikarya</taxon>
        <taxon>Ascomycota</taxon>
        <taxon>Pezizomycotina</taxon>
        <taxon>Dothideomycetes</taxon>
        <taxon>Pleosporomycetidae</taxon>
        <taxon>Pleosporales</taxon>
        <taxon>Delitschiaceae</taxon>
        <taxon>Delitschia</taxon>
    </lineage>
</organism>
<sequence length="1153" mass="125405">MAPSNMFSYLRHNRRNTPSVPSQGSPSASPQPIPSPALQSNEYFSSRRIPDGSSLTSGSPVSTCPPMLPPIRVASPFDESQAPALVSPQPRISPPSPNIGSGGYVQKGEELSKTRSLQEQLPPKNDSKRPSSSRSTGSNPPATFEAILSGIDENAYGDPQLAQQFLQPPKKNTVTNNPSYSRSQSSLVSSFTDKSTNLSKSNTLNLRNPMSLLLRRRSSQTLDNLSDDSLVSHRTPTLPAMPDDYDPRIRGHIVHDFSAPRPNRNFSYNNAYGSGQEKSNAQEVIWAPAGRVSPTKLEREHTPIFREHFDDDTSYEASQAAIRAEQLANNDFVNRNSFPPPERSPPALPPLPKHSPPIPPQPMIPLPPLPNENMESFASSVLSPVQESPSPTDVPAAVETPMKKKSTKTPPSSRSRAASVTDPAFVPAGLPAHLTSRASRFSFQIAGSDSAQEKLLEDRHKQKAAEKASKHVRMSTNTLEDEFNEDMYDYDMDDGGYEEEIPMIGDDEGFGDGSMSPGMSAFDFTSFAAPLNITLSPNYMNGDTPHTPHDVNGNAIGFAVSDNQSSNLNLPKFQSDTIDIPSSDLNGLGLTNIQPALDAQAQFTSSYNPEETTNSDAGVVPSKQTNNSGPDDDLYFDDGMISDQDKVIESQGFDENLFDDPSGPFFKRPVNNLRPADLYNGMGRDPNEVLPTLDEEKYRAALMKVAQQQSLPLTGHYGDLPTADEDGLTAELKAAKQNLPLARQPSMAQQNPIPDLASLNAYHSALAEAASKAQAEGRFVRKASIGTDKPVSEDAEGEPSLSDSRPSLIPEDGHFNQETTGYPDDFGMSSAIVDDYDYSDYDSAFEDDPMIAAANAEALANDYEGFYGQEFGFYASGQSEAQQAWGGYFGSSGLGRNPSGRNAVREPNLTPITERSEYSTRNSFISLNHFRDGQQPMQSPALAQLARISPYGWLDEDPDMSMDSLMKLRKGAFGASSASLGSSPGTSPRNSSCPAGASYMPRNASPMTNYALANSDFEHSDESVPISDDMGYVEDDEALDAVNAGRDDYSQYSDDEEEMQGQKESPTLTASDYHSMSRSAPNSNFKPTLRQISLPPTISLPPHPLQRSSTDSVTYVREHDEQGTGHWVLERRRTAESGELELVGREIVEGGRI</sequence>
<feature type="compositionally biased region" description="Polar residues" evidence="1">
    <location>
        <begin position="373"/>
        <end position="391"/>
    </location>
</feature>
<feature type="region of interest" description="Disordered" evidence="1">
    <location>
        <begin position="1048"/>
        <end position="1086"/>
    </location>
</feature>
<name>A0A9P4JST3_9PLEO</name>
<feature type="compositionally biased region" description="Low complexity" evidence="1">
    <location>
        <begin position="976"/>
        <end position="987"/>
    </location>
</feature>
<reference evidence="2" key="1">
    <citation type="journal article" date="2020" name="Stud. Mycol.">
        <title>101 Dothideomycetes genomes: a test case for predicting lifestyles and emergence of pathogens.</title>
        <authorList>
            <person name="Haridas S."/>
            <person name="Albert R."/>
            <person name="Binder M."/>
            <person name="Bloem J."/>
            <person name="Labutti K."/>
            <person name="Salamov A."/>
            <person name="Andreopoulos B."/>
            <person name="Baker S."/>
            <person name="Barry K."/>
            <person name="Bills G."/>
            <person name="Bluhm B."/>
            <person name="Cannon C."/>
            <person name="Castanera R."/>
            <person name="Culley D."/>
            <person name="Daum C."/>
            <person name="Ezra D."/>
            <person name="Gonzalez J."/>
            <person name="Henrissat B."/>
            <person name="Kuo A."/>
            <person name="Liang C."/>
            <person name="Lipzen A."/>
            <person name="Lutzoni F."/>
            <person name="Magnuson J."/>
            <person name="Mondo S."/>
            <person name="Nolan M."/>
            <person name="Ohm R."/>
            <person name="Pangilinan J."/>
            <person name="Park H.-J."/>
            <person name="Ramirez L."/>
            <person name="Alfaro M."/>
            <person name="Sun H."/>
            <person name="Tritt A."/>
            <person name="Yoshinaga Y."/>
            <person name="Zwiers L.-H."/>
            <person name="Turgeon B."/>
            <person name="Goodwin S."/>
            <person name="Spatafora J."/>
            <person name="Crous P."/>
            <person name="Grigoriev I."/>
        </authorList>
    </citation>
    <scope>NUCLEOTIDE SEQUENCE</scope>
    <source>
        <strain evidence="2">ATCC 74209</strain>
    </source>
</reference>
<dbReference type="OrthoDB" id="5408302at2759"/>
<feature type="region of interest" description="Disordered" evidence="1">
    <location>
        <begin position="1"/>
        <end position="144"/>
    </location>
</feature>
<evidence type="ECO:0000313" key="2">
    <source>
        <dbReference type="EMBL" id="KAF2204520.1"/>
    </source>
</evidence>
<evidence type="ECO:0000313" key="3">
    <source>
        <dbReference type="Proteomes" id="UP000799536"/>
    </source>
</evidence>
<gene>
    <name evidence="2" type="ORF">GQ43DRAFT_453716</name>
</gene>
<feature type="region of interest" description="Disordered" evidence="1">
    <location>
        <begin position="168"/>
        <end position="203"/>
    </location>
</feature>
<feature type="compositionally biased region" description="Polar residues" evidence="1">
    <location>
        <begin position="191"/>
        <end position="203"/>
    </location>
</feature>
<evidence type="ECO:0000256" key="1">
    <source>
        <dbReference type="SAM" id="MobiDB-lite"/>
    </source>
</evidence>
<feature type="compositionally biased region" description="Polar residues" evidence="1">
    <location>
        <begin position="226"/>
        <end position="235"/>
    </location>
</feature>
<feature type="region of interest" description="Disordered" evidence="1">
    <location>
        <begin position="332"/>
        <end position="422"/>
    </location>
</feature>
<comment type="caution">
    <text evidence="2">The sequence shown here is derived from an EMBL/GenBank/DDBJ whole genome shotgun (WGS) entry which is preliminary data.</text>
</comment>
<keyword evidence="3" id="KW-1185">Reference proteome</keyword>
<feature type="compositionally biased region" description="Low complexity" evidence="1">
    <location>
        <begin position="130"/>
        <end position="141"/>
    </location>
</feature>
<dbReference type="Proteomes" id="UP000799536">
    <property type="component" value="Unassembled WGS sequence"/>
</dbReference>
<feature type="compositionally biased region" description="Pro residues" evidence="1">
    <location>
        <begin position="338"/>
        <end position="370"/>
    </location>
</feature>
<proteinExistence type="predicted"/>